<keyword evidence="2" id="KW-1277">Toxin-antitoxin system</keyword>
<name>A0A656HKP1_THINJ</name>
<gene>
    <name evidence="3" type="ORF">Thini_0058</name>
</gene>
<dbReference type="PANTHER" id="PTHR33755">
    <property type="entry name" value="TOXIN PARE1-RELATED"/>
    <property type="match status" value="1"/>
</dbReference>
<dbReference type="InterPro" id="IPR051803">
    <property type="entry name" value="TA_system_RelE-like_toxin"/>
</dbReference>
<reference evidence="4" key="1">
    <citation type="journal article" date="2011" name="Stand. Genomic Sci.">
        <title>Genome sequence of the filamentous, gliding Thiothrix nivea neotype strain (JP2(T)).</title>
        <authorList>
            <person name="Lapidus A."/>
            <person name="Nolan M."/>
            <person name="Lucas S."/>
            <person name="Glavina Del Rio T."/>
            <person name="Tice H."/>
            <person name="Cheng J.F."/>
            <person name="Tapia R."/>
            <person name="Han C."/>
            <person name="Goodwin L."/>
            <person name="Pitluck S."/>
            <person name="Liolios K."/>
            <person name="Pagani I."/>
            <person name="Ivanova N."/>
            <person name="Huntemann M."/>
            <person name="Mavromatis K."/>
            <person name="Mikhailova N."/>
            <person name="Pati A."/>
            <person name="Chen A."/>
            <person name="Palaniappan K."/>
            <person name="Land M."/>
            <person name="Brambilla E.M."/>
            <person name="Rohde M."/>
            <person name="Abt B."/>
            <person name="Verbarg S."/>
            <person name="Goker M."/>
            <person name="Bristow J."/>
            <person name="Eisen J.A."/>
            <person name="Markowitz V."/>
            <person name="Hugenholtz P."/>
            <person name="Kyrpides N.C."/>
            <person name="Klenk H.P."/>
            <person name="Woyke T."/>
        </authorList>
    </citation>
    <scope>NUCLEOTIDE SEQUENCE [LARGE SCALE GENOMIC DNA]</scope>
    <source>
        <strain evidence="4">ATCC 35100 / DSM 5205 / JP2</strain>
    </source>
</reference>
<evidence type="ECO:0000313" key="4">
    <source>
        <dbReference type="Proteomes" id="UP000005317"/>
    </source>
</evidence>
<dbReference type="RefSeq" id="WP_002706540.1">
    <property type="nucleotide sequence ID" value="NZ_JH651381.1"/>
</dbReference>
<dbReference type="Pfam" id="PF05016">
    <property type="entry name" value="ParE_toxin"/>
    <property type="match status" value="1"/>
</dbReference>
<accession>A0A656HKP1</accession>
<dbReference type="PANTHER" id="PTHR33755:SF7">
    <property type="entry name" value="TOXIN MODULE OF TOXIN-ANTITOXIN SYSTEM RELE_STBE FAMILY"/>
    <property type="match status" value="1"/>
</dbReference>
<evidence type="ECO:0000256" key="2">
    <source>
        <dbReference type="ARBA" id="ARBA00022649"/>
    </source>
</evidence>
<dbReference type="InterPro" id="IPR007712">
    <property type="entry name" value="RelE/ParE_toxin"/>
</dbReference>
<dbReference type="EMBL" id="JH651381">
    <property type="protein sequence ID" value="EIJ37067.1"/>
    <property type="molecule type" value="Genomic_DNA"/>
</dbReference>
<evidence type="ECO:0000256" key="1">
    <source>
        <dbReference type="ARBA" id="ARBA00006226"/>
    </source>
</evidence>
<dbReference type="Proteomes" id="UP000005317">
    <property type="component" value="Unassembled WGS sequence"/>
</dbReference>
<dbReference type="Gene3D" id="3.30.2310.20">
    <property type="entry name" value="RelE-like"/>
    <property type="match status" value="1"/>
</dbReference>
<proteinExistence type="inferred from homology"/>
<protein>
    <submittedName>
        <fullName evidence="3">Plasmid stabilization system</fullName>
    </submittedName>
</protein>
<dbReference type="InterPro" id="IPR035093">
    <property type="entry name" value="RelE/ParE_toxin_dom_sf"/>
</dbReference>
<sequence>MPQINVTRRAWNDLIRLREFIAEKNPRAAQRAAERITSAIDQLATFPLVGRPCPEEYLPAEFRELVISFGQDGYVVLYRVDIAADTVTIVAMRHQREAGFEGQGGRLRNKSTIGIVRFVSLGKNTHIGTHYGVLP</sequence>
<dbReference type="AlphaFoldDB" id="A0A656HKP1"/>
<keyword evidence="4" id="KW-1185">Reference proteome</keyword>
<evidence type="ECO:0000313" key="3">
    <source>
        <dbReference type="EMBL" id="EIJ37067.1"/>
    </source>
</evidence>
<comment type="similarity">
    <text evidence="1">Belongs to the RelE toxin family.</text>
</comment>
<organism evidence="3 4">
    <name type="scientific">Thiothrix nivea (strain ATCC 35100 / DSM 5205 / JP2)</name>
    <dbReference type="NCBI Taxonomy" id="870187"/>
    <lineage>
        <taxon>Bacteria</taxon>
        <taxon>Pseudomonadati</taxon>
        <taxon>Pseudomonadota</taxon>
        <taxon>Gammaproteobacteria</taxon>
        <taxon>Thiotrichales</taxon>
        <taxon>Thiotrichaceae</taxon>
        <taxon>Thiothrix</taxon>
    </lineage>
</organism>